<name>A0ACC0GPC5_9ERIC</name>
<keyword evidence="2" id="KW-1185">Reference proteome</keyword>
<dbReference type="Proteomes" id="UP001060215">
    <property type="component" value="Chromosome 8"/>
</dbReference>
<proteinExistence type="predicted"/>
<dbReference type="EMBL" id="CM045765">
    <property type="protein sequence ID" value="KAI8001331.1"/>
    <property type="molecule type" value="Genomic_DNA"/>
</dbReference>
<comment type="caution">
    <text evidence="1">The sequence shown here is derived from an EMBL/GenBank/DDBJ whole genome shotgun (WGS) entry which is preliminary data.</text>
</comment>
<organism evidence="1 2">
    <name type="scientific">Camellia lanceoleosa</name>
    <dbReference type="NCBI Taxonomy" id="1840588"/>
    <lineage>
        <taxon>Eukaryota</taxon>
        <taxon>Viridiplantae</taxon>
        <taxon>Streptophyta</taxon>
        <taxon>Embryophyta</taxon>
        <taxon>Tracheophyta</taxon>
        <taxon>Spermatophyta</taxon>
        <taxon>Magnoliopsida</taxon>
        <taxon>eudicotyledons</taxon>
        <taxon>Gunneridae</taxon>
        <taxon>Pentapetalae</taxon>
        <taxon>asterids</taxon>
        <taxon>Ericales</taxon>
        <taxon>Theaceae</taxon>
        <taxon>Camellia</taxon>
    </lineage>
</organism>
<accession>A0ACC0GPC5</accession>
<gene>
    <name evidence="1" type="ORF">LOK49_LG09G01951</name>
</gene>
<sequence length="86" mass="9481">MSAAATRSVFRSMSAARSSAARLAGGAKPKAARSPFRITTQKPLSSRIFRDEVRLRRFVASVSHCYCLCIAHFNALRHSSLLRLDS</sequence>
<reference evidence="1 2" key="1">
    <citation type="journal article" date="2022" name="Plant J.">
        <title>Chromosome-level genome of Camellia lanceoleosa provides a valuable resource for understanding genome evolution and self-incompatibility.</title>
        <authorList>
            <person name="Gong W."/>
            <person name="Xiao S."/>
            <person name="Wang L."/>
            <person name="Liao Z."/>
            <person name="Chang Y."/>
            <person name="Mo W."/>
            <person name="Hu G."/>
            <person name="Li W."/>
            <person name="Zhao G."/>
            <person name="Zhu H."/>
            <person name="Hu X."/>
            <person name="Ji K."/>
            <person name="Xiang X."/>
            <person name="Song Q."/>
            <person name="Yuan D."/>
            <person name="Jin S."/>
            <person name="Zhang L."/>
        </authorList>
    </citation>
    <scope>NUCLEOTIDE SEQUENCE [LARGE SCALE GENOMIC DNA]</scope>
    <source>
        <strain evidence="1">SQ_2022a</strain>
    </source>
</reference>
<evidence type="ECO:0000313" key="2">
    <source>
        <dbReference type="Proteomes" id="UP001060215"/>
    </source>
</evidence>
<evidence type="ECO:0000313" key="1">
    <source>
        <dbReference type="EMBL" id="KAI8001331.1"/>
    </source>
</evidence>
<protein>
    <submittedName>
        <fullName evidence="1">Uncharacterized protein</fullName>
    </submittedName>
</protein>